<keyword evidence="2" id="KW-1185">Reference proteome</keyword>
<sequence>MANYTLGLIIALPHQEPYRKTYGVLDYNNNAHNVRRHLLHSGMFIGRPLLEFPSSQNPRLLRLQRSISASTRVTRRQTFNYSRVYLIGNEDTLFTKRHSSDLFDCSYSLPIKLNDATKKIDAHQKRKQKRKILPILFYYSFLYFIRGESYVVPESLSGRERDDENERGLIDALSSIVQKAPWLSESISSSILPASECACTEP</sequence>
<evidence type="ECO:0000313" key="2">
    <source>
        <dbReference type="Proteomes" id="UP000887159"/>
    </source>
</evidence>
<comment type="caution">
    <text evidence="1">The sequence shown here is derived from an EMBL/GenBank/DDBJ whole genome shotgun (WGS) entry which is preliminary data.</text>
</comment>
<proteinExistence type="predicted"/>
<reference evidence="1" key="1">
    <citation type="submission" date="2020-08" db="EMBL/GenBank/DDBJ databases">
        <title>Multicomponent nature underlies the extraordinary mechanical properties of spider dragline silk.</title>
        <authorList>
            <person name="Kono N."/>
            <person name="Nakamura H."/>
            <person name="Mori M."/>
            <person name="Yoshida Y."/>
            <person name="Ohtoshi R."/>
            <person name="Malay A.D."/>
            <person name="Moran D.A.P."/>
            <person name="Tomita M."/>
            <person name="Numata K."/>
            <person name="Arakawa K."/>
        </authorList>
    </citation>
    <scope>NUCLEOTIDE SEQUENCE</scope>
</reference>
<protein>
    <submittedName>
        <fullName evidence="1">Uncharacterized protein</fullName>
    </submittedName>
</protein>
<name>A0A8X6VAP3_TRICX</name>
<dbReference type="AlphaFoldDB" id="A0A8X6VAP3"/>
<evidence type="ECO:0000313" key="1">
    <source>
        <dbReference type="EMBL" id="GFY11287.1"/>
    </source>
</evidence>
<accession>A0A8X6VAP3</accession>
<dbReference type="EMBL" id="BMAU01021304">
    <property type="protein sequence ID" value="GFY11287.1"/>
    <property type="molecule type" value="Genomic_DNA"/>
</dbReference>
<dbReference type="Proteomes" id="UP000887159">
    <property type="component" value="Unassembled WGS sequence"/>
</dbReference>
<gene>
    <name evidence="1" type="ORF">TNCV_4472701</name>
</gene>
<organism evidence="1 2">
    <name type="scientific">Trichonephila clavipes</name>
    <name type="common">Golden silk orbweaver</name>
    <name type="synonym">Nephila clavipes</name>
    <dbReference type="NCBI Taxonomy" id="2585209"/>
    <lineage>
        <taxon>Eukaryota</taxon>
        <taxon>Metazoa</taxon>
        <taxon>Ecdysozoa</taxon>
        <taxon>Arthropoda</taxon>
        <taxon>Chelicerata</taxon>
        <taxon>Arachnida</taxon>
        <taxon>Araneae</taxon>
        <taxon>Araneomorphae</taxon>
        <taxon>Entelegynae</taxon>
        <taxon>Araneoidea</taxon>
        <taxon>Nephilidae</taxon>
        <taxon>Trichonephila</taxon>
    </lineage>
</organism>